<dbReference type="AlphaFoldDB" id="A0AB39YHE9"/>
<reference evidence="1" key="1">
    <citation type="submission" date="2024-08" db="EMBL/GenBank/DDBJ databases">
        <authorList>
            <person name="Yu S.T."/>
        </authorList>
    </citation>
    <scope>NUCLEOTIDE SEQUENCE</scope>
    <source>
        <strain evidence="1">R33</strain>
        <plasmid evidence="1">unnamed1</plasmid>
    </source>
</reference>
<keyword evidence="1" id="KW-0614">Plasmid</keyword>
<proteinExistence type="predicted"/>
<sequence length="131" mass="13472">MGNFEEDKEEYLRNLRKARTDKQYLDYVETLVAAAPDVAVGCVVGPAVAGAVTAGGGIAGFLIAGPTGMVVGLTAGAVGGVCAGVKAEEAYQSASTEDRARMRALGQKAVEGGMAARRAWKAGRTVLKLLK</sequence>
<geneLocation type="plasmid" evidence="1">
    <name>unnamed1</name>
</geneLocation>
<accession>A0AB39YHE9</accession>
<protein>
    <submittedName>
        <fullName evidence="1">Uncharacterized protein</fullName>
    </submittedName>
</protein>
<dbReference type="EMBL" id="CP165728">
    <property type="protein sequence ID" value="XDV69378.1"/>
    <property type="molecule type" value="Genomic_DNA"/>
</dbReference>
<gene>
    <name evidence="1" type="ORF">AB5J51_41345</name>
</gene>
<name>A0AB39YHE9_9ACTN</name>
<dbReference type="RefSeq" id="WP_369780550.1">
    <property type="nucleotide sequence ID" value="NZ_CP165728.1"/>
</dbReference>
<evidence type="ECO:0000313" key="1">
    <source>
        <dbReference type="EMBL" id="XDV69378.1"/>
    </source>
</evidence>
<organism evidence="1">
    <name type="scientific">Streptomyces sp. R33</name>
    <dbReference type="NCBI Taxonomy" id="3238629"/>
    <lineage>
        <taxon>Bacteria</taxon>
        <taxon>Bacillati</taxon>
        <taxon>Actinomycetota</taxon>
        <taxon>Actinomycetes</taxon>
        <taxon>Kitasatosporales</taxon>
        <taxon>Streptomycetaceae</taxon>
        <taxon>Streptomyces</taxon>
    </lineage>
</organism>